<dbReference type="AlphaFoldDB" id="N0DXE2"/>
<evidence type="ECO:0000313" key="16">
    <source>
        <dbReference type="Proteomes" id="UP000013167"/>
    </source>
</evidence>
<dbReference type="Pfam" id="PF00571">
    <property type="entry name" value="CBS"/>
    <property type="match status" value="1"/>
</dbReference>
<feature type="compositionally biased region" description="Polar residues" evidence="11">
    <location>
        <begin position="430"/>
        <end position="456"/>
    </location>
</feature>
<keyword evidence="6 10" id="KW-1133">Transmembrane helix</keyword>
<dbReference type="InterPro" id="IPR044751">
    <property type="entry name" value="Ion_transp-like_CBS"/>
</dbReference>
<dbReference type="InterPro" id="IPR046342">
    <property type="entry name" value="CBS_dom_sf"/>
</dbReference>
<evidence type="ECO:0000256" key="12">
    <source>
        <dbReference type="SAM" id="Phobius"/>
    </source>
</evidence>
<protein>
    <recommendedName>
        <fullName evidence="17">Hemolysin</fullName>
    </recommendedName>
</protein>
<keyword evidence="5" id="KW-0677">Repeat</keyword>
<dbReference type="Gene3D" id="3.10.580.10">
    <property type="entry name" value="CBS-domain"/>
    <property type="match status" value="1"/>
</dbReference>
<dbReference type="InterPro" id="IPR002550">
    <property type="entry name" value="CNNM"/>
</dbReference>
<dbReference type="GO" id="GO:0005886">
    <property type="term" value="C:plasma membrane"/>
    <property type="evidence" value="ECO:0007669"/>
    <property type="project" value="UniProtKB-SubCell"/>
</dbReference>
<dbReference type="SUPFAM" id="SSF56176">
    <property type="entry name" value="FAD-binding/transporter-associated domain-like"/>
    <property type="match status" value="1"/>
</dbReference>
<sequence length="456" mass="48627">MIDGQTWLNLGLVVLFVLIGGVFAATELALVSLRDSQLNALERAGGRGARVASIARDPNRFLSAVQIGVTVAGFFSAAYGGSTLAPDVAPYLERLGLSAEVASGLAIAVLTLLIAYLSLVLGELAPKRLALQRAVSVATVTGPPLDRFATVMRPVIWLLSRSSDGIVRLLGGDPDLTGEEVTKEELREIVSSHESLGDDERRILSDVFAATRSNLKEVMRPRADVTFIAGAMTLADARTWLADQPYSRFPVIGDDFDHVTGFVHVRDILQADDPTGRTVADVQRDVLHLPGTNRVLPTVSAMREEGAHLAIVIDEFGGTDGLVTLEDLVEELIGEITDEFDLEGGHTAQSPEDGWPRVVPGGVTLEELAEQTGVELPDGDYETAAGYLMARLGRMPVEGDAVSVGEHVLTVTAIEGRRITQVELSPTPVSPDQSPSDAEWQTASTLLPSGSRTKAP</sequence>
<feature type="region of interest" description="Disordered" evidence="11">
    <location>
        <begin position="422"/>
        <end position="456"/>
    </location>
</feature>
<dbReference type="STRING" id="1193181.BN10_1060020"/>
<evidence type="ECO:0000256" key="1">
    <source>
        <dbReference type="ARBA" id="ARBA00004651"/>
    </source>
</evidence>
<feature type="domain" description="CNNM transmembrane" evidence="14">
    <location>
        <begin position="2"/>
        <end position="200"/>
    </location>
</feature>
<evidence type="ECO:0000256" key="8">
    <source>
        <dbReference type="ARBA" id="ARBA00023136"/>
    </source>
</evidence>
<evidence type="ECO:0000256" key="9">
    <source>
        <dbReference type="PROSITE-ProRule" id="PRU00703"/>
    </source>
</evidence>
<evidence type="ECO:0000256" key="11">
    <source>
        <dbReference type="SAM" id="MobiDB-lite"/>
    </source>
</evidence>
<comment type="subcellular location">
    <subcellularLocation>
        <location evidence="1">Cell membrane</location>
        <topology evidence="1">Multi-pass membrane protein</topology>
    </subcellularLocation>
</comment>
<dbReference type="EMBL" id="CAIZ01000009">
    <property type="protein sequence ID" value="CCH68548.1"/>
    <property type="molecule type" value="Genomic_DNA"/>
</dbReference>
<dbReference type="PANTHER" id="PTHR43099:SF5">
    <property type="entry name" value="HLYC_CORC FAMILY TRANSPORTER"/>
    <property type="match status" value="1"/>
</dbReference>
<dbReference type="InterPro" id="IPR005170">
    <property type="entry name" value="Transptr-assoc_dom"/>
</dbReference>
<name>N0DXE2_9MICO</name>
<dbReference type="InterPro" id="IPR000644">
    <property type="entry name" value="CBS_dom"/>
</dbReference>
<evidence type="ECO:0000256" key="6">
    <source>
        <dbReference type="ARBA" id="ARBA00022989"/>
    </source>
</evidence>
<evidence type="ECO:0000256" key="10">
    <source>
        <dbReference type="PROSITE-ProRule" id="PRU01193"/>
    </source>
</evidence>
<gene>
    <name evidence="15" type="ORF">BN10_1060020</name>
</gene>
<comment type="similarity">
    <text evidence="2">Belongs to the UPF0053 family.</text>
</comment>
<feature type="domain" description="CBS" evidence="13">
    <location>
        <begin position="219"/>
        <end position="279"/>
    </location>
</feature>
<evidence type="ECO:0000259" key="13">
    <source>
        <dbReference type="PROSITE" id="PS51371"/>
    </source>
</evidence>
<keyword evidence="4 10" id="KW-0812">Transmembrane</keyword>
<accession>N0DXE2</accession>
<dbReference type="GO" id="GO:0050660">
    <property type="term" value="F:flavin adenine dinucleotide binding"/>
    <property type="evidence" value="ECO:0007669"/>
    <property type="project" value="InterPro"/>
</dbReference>
<dbReference type="SMART" id="SM01091">
    <property type="entry name" value="CorC_HlyC"/>
    <property type="match status" value="1"/>
</dbReference>
<evidence type="ECO:0000256" key="2">
    <source>
        <dbReference type="ARBA" id="ARBA00006337"/>
    </source>
</evidence>
<keyword evidence="16" id="KW-1185">Reference proteome</keyword>
<proteinExistence type="inferred from homology"/>
<dbReference type="InterPro" id="IPR016169">
    <property type="entry name" value="FAD-bd_PCMH_sub2"/>
</dbReference>
<dbReference type="eggNOG" id="COG1253">
    <property type="taxonomic scope" value="Bacteria"/>
</dbReference>
<evidence type="ECO:0000313" key="15">
    <source>
        <dbReference type="EMBL" id="CCH68548.1"/>
    </source>
</evidence>
<feature type="transmembrane region" description="Helical" evidence="12">
    <location>
        <begin position="61"/>
        <end position="81"/>
    </location>
</feature>
<dbReference type="CDD" id="cd04590">
    <property type="entry name" value="CBS_pair_CorC_HlyC_assoc"/>
    <property type="match status" value="1"/>
</dbReference>
<feature type="transmembrane region" description="Helical" evidence="12">
    <location>
        <begin position="12"/>
        <end position="33"/>
    </location>
</feature>
<dbReference type="InterPro" id="IPR051676">
    <property type="entry name" value="UPF0053_domain"/>
</dbReference>
<dbReference type="Gene3D" id="3.30.465.10">
    <property type="match status" value="1"/>
</dbReference>
<evidence type="ECO:0008006" key="17">
    <source>
        <dbReference type="Google" id="ProtNLM"/>
    </source>
</evidence>
<dbReference type="Pfam" id="PF03471">
    <property type="entry name" value="CorC_HlyC"/>
    <property type="match status" value="1"/>
</dbReference>
<keyword evidence="7 9" id="KW-0129">CBS domain</keyword>
<dbReference type="PANTHER" id="PTHR43099">
    <property type="entry name" value="UPF0053 PROTEIN YRKA"/>
    <property type="match status" value="1"/>
</dbReference>
<dbReference type="SUPFAM" id="SSF54631">
    <property type="entry name" value="CBS-domain pair"/>
    <property type="match status" value="1"/>
</dbReference>
<reference evidence="15 16" key="1">
    <citation type="journal article" date="2013" name="ISME J.">
        <title>A metabolic model for members of the genus Tetrasphaera involved in enhanced biological phosphorus removal.</title>
        <authorList>
            <person name="Kristiansen R."/>
            <person name="Nguyen H.T.T."/>
            <person name="Saunders A.M."/>
            <person name="Nielsen J.L."/>
            <person name="Wimmer R."/>
            <person name="Le V.Q."/>
            <person name="McIlroy S.J."/>
            <person name="Petrovski S."/>
            <person name="Seviour R.J."/>
            <person name="Calteau A."/>
            <person name="Nielsen K.L."/>
            <person name="Nielsen P.H."/>
        </authorList>
    </citation>
    <scope>NUCLEOTIDE SEQUENCE [LARGE SCALE GENOMIC DNA]</scope>
    <source>
        <strain evidence="15 16">Lp2</strain>
    </source>
</reference>
<organism evidence="15 16">
    <name type="scientific">Phycicoccus elongatus Lp2</name>
    <dbReference type="NCBI Taxonomy" id="1193181"/>
    <lineage>
        <taxon>Bacteria</taxon>
        <taxon>Bacillati</taxon>
        <taxon>Actinomycetota</taxon>
        <taxon>Actinomycetes</taxon>
        <taxon>Micrococcales</taxon>
        <taxon>Intrasporangiaceae</taxon>
        <taxon>Phycicoccus</taxon>
    </lineage>
</organism>
<dbReference type="InterPro" id="IPR036318">
    <property type="entry name" value="FAD-bd_PCMH-like_sf"/>
</dbReference>
<dbReference type="PROSITE" id="PS51371">
    <property type="entry name" value="CBS"/>
    <property type="match status" value="2"/>
</dbReference>
<evidence type="ECO:0000256" key="4">
    <source>
        <dbReference type="ARBA" id="ARBA00022692"/>
    </source>
</evidence>
<feature type="domain" description="CBS" evidence="13">
    <location>
        <begin position="282"/>
        <end position="339"/>
    </location>
</feature>
<evidence type="ECO:0000256" key="3">
    <source>
        <dbReference type="ARBA" id="ARBA00022475"/>
    </source>
</evidence>
<evidence type="ECO:0000256" key="5">
    <source>
        <dbReference type="ARBA" id="ARBA00022737"/>
    </source>
</evidence>
<comment type="caution">
    <text evidence="15">The sequence shown here is derived from an EMBL/GenBank/DDBJ whole genome shotgun (WGS) entry which is preliminary data.</text>
</comment>
<dbReference type="HOGENOM" id="CLU_015237_4_0_11"/>
<feature type="transmembrane region" description="Helical" evidence="12">
    <location>
        <begin position="101"/>
        <end position="121"/>
    </location>
</feature>
<keyword evidence="3" id="KW-1003">Cell membrane</keyword>
<keyword evidence="8 10" id="KW-0472">Membrane</keyword>
<evidence type="ECO:0000259" key="14">
    <source>
        <dbReference type="PROSITE" id="PS51846"/>
    </source>
</evidence>
<dbReference type="Proteomes" id="UP000013167">
    <property type="component" value="Unassembled WGS sequence"/>
</dbReference>
<dbReference type="PROSITE" id="PS51846">
    <property type="entry name" value="CNNM"/>
    <property type="match status" value="1"/>
</dbReference>
<evidence type="ECO:0000256" key="7">
    <source>
        <dbReference type="ARBA" id="ARBA00023122"/>
    </source>
</evidence>
<dbReference type="Pfam" id="PF01595">
    <property type="entry name" value="CNNM"/>
    <property type="match status" value="1"/>
</dbReference>